<dbReference type="InterPro" id="IPR001387">
    <property type="entry name" value="Cro/C1-type_HTH"/>
</dbReference>
<dbReference type="SUPFAM" id="SSF47413">
    <property type="entry name" value="lambda repressor-like DNA-binding domains"/>
    <property type="match status" value="1"/>
</dbReference>
<comment type="caution">
    <text evidence="4">The sequence shown here is derived from an EMBL/GenBank/DDBJ whole genome shotgun (WGS) entry which is preliminary data.</text>
</comment>
<evidence type="ECO:0000313" key="5">
    <source>
        <dbReference type="Proteomes" id="UP001501011"/>
    </source>
</evidence>
<keyword evidence="2" id="KW-0812">Transmembrane</keyword>
<proteinExistence type="predicted"/>
<feature type="region of interest" description="Disordered" evidence="1">
    <location>
        <begin position="57"/>
        <end position="96"/>
    </location>
</feature>
<keyword evidence="2" id="KW-0472">Membrane</keyword>
<name>A0ABP8IMZ0_9GAMM</name>
<organism evidence="4 5">
    <name type="scientific">Kangiella marina</name>
    <dbReference type="NCBI Taxonomy" id="1079178"/>
    <lineage>
        <taxon>Bacteria</taxon>
        <taxon>Pseudomonadati</taxon>
        <taxon>Pseudomonadota</taxon>
        <taxon>Gammaproteobacteria</taxon>
        <taxon>Kangiellales</taxon>
        <taxon>Kangiellaceae</taxon>
        <taxon>Kangiella</taxon>
    </lineage>
</organism>
<dbReference type="PROSITE" id="PS50943">
    <property type="entry name" value="HTH_CROC1"/>
    <property type="match status" value="1"/>
</dbReference>
<protein>
    <submittedName>
        <fullName evidence="4">2TM domain-containing protein</fullName>
    </submittedName>
</protein>
<dbReference type="InterPro" id="IPR025698">
    <property type="entry name" value="2TM_dom"/>
</dbReference>
<dbReference type="Pfam" id="PF13239">
    <property type="entry name" value="2TM"/>
    <property type="match status" value="1"/>
</dbReference>
<dbReference type="RefSeq" id="WP_345293022.1">
    <property type="nucleotide sequence ID" value="NZ_BAABFV010000002.1"/>
</dbReference>
<evidence type="ECO:0000256" key="1">
    <source>
        <dbReference type="SAM" id="MobiDB-lite"/>
    </source>
</evidence>
<keyword evidence="5" id="KW-1185">Reference proteome</keyword>
<feature type="transmembrane region" description="Helical" evidence="2">
    <location>
        <begin position="141"/>
        <end position="166"/>
    </location>
</feature>
<feature type="compositionally biased region" description="Basic and acidic residues" evidence="1">
    <location>
        <begin position="87"/>
        <end position="96"/>
    </location>
</feature>
<dbReference type="EMBL" id="BAABFV010000002">
    <property type="protein sequence ID" value="GAA4363829.1"/>
    <property type="molecule type" value="Genomic_DNA"/>
</dbReference>
<dbReference type="CDD" id="cd00093">
    <property type="entry name" value="HTH_XRE"/>
    <property type="match status" value="1"/>
</dbReference>
<dbReference type="SMART" id="SM00530">
    <property type="entry name" value="HTH_XRE"/>
    <property type="match status" value="1"/>
</dbReference>
<sequence length="179" mass="20676">MIVRKLRLRNGWSQEQLAEMTGLSVRTIQRIERGQPASLESQKALAAVFEVDIATFQPPESSPEKPQEQQIKEPVMNTADNNPSKQTDSKELPTEEVSKEEAEAMEYVKGIKDFYSHLLIYVIFCVIFIFTGKITEMYIPWAAWTFGLIMHGLQAFEVINIININWEKKMVEKRLKKKL</sequence>
<dbReference type="Proteomes" id="UP001501011">
    <property type="component" value="Unassembled WGS sequence"/>
</dbReference>
<keyword evidence="2" id="KW-1133">Transmembrane helix</keyword>
<evidence type="ECO:0000256" key="2">
    <source>
        <dbReference type="SAM" id="Phobius"/>
    </source>
</evidence>
<dbReference type="InterPro" id="IPR010982">
    <property type="entry name" value="Lambda_DNA-bd_dom_sf"/>
</dbReference>
<dbReference type="Gene3D" id="1.10.260.40">
    <property type="entry name" value="lambda repressor-like DNA-binding domains"/>
    <property type="match status" value="1"/>
</dbReference>
<evidence type="ECO:0000313" key="4">
    <source>
        <dbReference type="EMBL" id="GAA4363829.1"/>
    </source>
</evidence>
<gene>
    <name evidence="4" type="ORF">GCM10023151_19370</name>
</gene>
<evidence type="ECO:0000259" key="3">
    <source>
        <dbReference type="PROSITE" id="PS50943"/>
    </source>
</evidence>
<reference evidence="5" key="1">
    <citation type="journal article" date="2019" name="Int. J. Syst. Evol. Microbiol.">
        <title>The Global Catalogue of Microorganisms (GCM) 10K type strain sequencing project: providing services to taxonomists for standard genome sequencing and annotation.</title>
        <authorList>
            <consortium name="The Broad Institute Genomics Platform"/>
            <consortium name="The Broad Institute Genome Sequencing Center for Infectious Disease"/>
            <person name="Wu L."/>
            <person name="Ma J."/>
        </authorList>
    </citation>
    <scope>NUCLEOTIDE SEQUENCE [LARGE SCALE GENOMIC DNA]</scope>
    <source>
        <strain evidence="5">JCM 17728</strain>
    </source>
</reference>
<feature type="transmembrane region" description="Helical" evidence="2">
    <location>
        <begin position="114"/>
        <end position="135"/>
    </location>
</feature>
<accession>A0ABP8IMZ0</accession>
<feature type="domain" description="HTH cro/C1-type" evidence="3">
    <location>
        <begin position="3"/>
        <end position="56"/>
    </location>
</feature>
<dbReference type="Pfam" id="PF01381">
    <property type="entry name" value="HTH_3"/>
    <property type="match status" value="1"/>
</dbReference>
<feature type="compositionally biased region" description="Basic and acidic residues" evidence="1">
    <location>
        <begin position="62"/>
        <end position="71"/>
    </location>
</feature>